<evidence type="ECO:0000313" key="3">
    <source>
        <dbReference type="Proteomes" id="UP000003494"/>
    </source>
</evidence>
<dbReference type="AlphaFoldDB" id="C4GAU7"/>
<name>C4GAU7_9FIRM</name>
<comment type="caution">
    <text evidence="2">The sequence shown here is derived from an EMBL/GenBank/DDBJ whole genome shotgun (WGS) entry which is preliminary data.</text>
</comment>
<evidence type="ECO:0000313" key="2">
    <source>
        <dbReference type="EMBL" id="EEP28240.1"/>
    </source>
</evidence>
<dbReference type="InterPro" id="IPR013321">
    <property type="entry name" value="Arc_rbn_hlx_hlx"/>
</dbReference>
<dbReference type="EMBL" id="ACIP02000002">
    <property type="protein sequence ID" value="EEP28240.1"/>
    <property type="molecule type" value="Genomic_DNA"/>
</dbReference>
<dbReference type="SUPFAM" id="SSF47598">
    <property type="entry name" value="Ribbon-helix-helix"/>
    <property type="match status" value="1"/>
</dbReference>
<gene>
    <name evidence="2" type="ORF">GCWU000342_01048</name>
</gene>
<accession>C4GAU7</accession>
<dbReference type="STRING" id="626523.GCWU000342_01048"/>
<reference evidence="2" key="1">
    <citation type="submission" date="2009-04" db="EMBL/GenBank/DDBJ databases">
        <authorList>
            <person name="Weinstock G."/>
            <person name="Sodergren E."/>
            <person name="Clifton S."/>
            <person name="Fulton L."/>
            <person name="Fulton B."/>
            <person name="Courtney L."/>
            <person name="Fronick C."/>
            <person name="Harrison M."/>
            <person name="Strong C."/>
            <person name="Farmer C."/>
            <person name="Delahaunty K."/>
            <person name="Markovic C."/>
            <person name="Hall O."/>
            <person name="Minx P."/>
            <person name="Tomlinson C."/>
            <person name="Mitreva M."/>
            <person name="Nelson J."/>
            <person name="Hou S."/>
            <person name="Wollam A."/>
            <person name="Pepin K.H."/>
            <person name="Johnson M."/>
            <person name="Bhonagiri V."/>
            <person name="Nash W.E."/>
            <person name="Warren W."/>
            <person name="Chinwalla A."/>
            <person name="Mardis E.R."/>
            <person name="Wilson R.K."/>
        </authorList>
    </citation>
    <scope>NUCLEOTIDE SEQUENCE [LARGE SCALE GENOMIC DNA]</scope>
    <source>
        <strain evidence="2">DSM 14600</strain>
    </source>
</reference>
<dbReference type="HOGENOM" id="CLU_2939291_0_0_9"/>
<sequence length="60" mass="7141">MRRRGEMESDAKQITLRIPEEIYEALKEEAEKMGVSVNQICIHAIRHWLDQFCRENPQNV</sequence>
<evidence type="ECO:0000259" key="1">
    <source>
        <dbReference type="Pfam" id="PF01402"/>
    </source>
</evidence>
<dbReference type="GO" id="GO:0006355">
    <property type="term" value="P:regulation of DNA-templated transcription"/>
    <property type="evidence" value="ECO:0007669"/>
    <property type="project" value="InterPro"/>
</dbReference>
<dbReference type="RefSeq" id="WP_006906059.1">
    <property type="nucleotide sequence ID" value="NZ_GG665866.1"/>
</dbReference>
<protein>
    <submittedName>
        <fullName evidence="2">Ribbon-helix-helix protein, CopG family</fullName>
    </submittedName>
</protein>
<keyword evidence="3" id="KW-1185">Reference proteome</keyword>
<dbReference type="InterPro" id="IPR002145">
    <property type="entry name" value="CopG"/>
</dbReference>
<organism evidence="2 3">
    <name type="scientific">Shuttleworthella satelles DSM 14600</name>
    <dbReference type="NCBI Taxonomy" id="626523"/>
    <lineage>
        <taxon>Bacteria</taxon>
        <taxon>Bacillati</taxon>
        <taxon>Bacillota</taxon>
        <taxon>Clostridia</taxon>
        <taxon>Lachnospirales</taxon>
        <taxon>Lachnospiraceae</taxon>
        <taxon>Shuttleworthella</taxon>
    </lineage>
</organism>
<feature type="domain" description="Ribbon-helix-helix protein CopG" evidence="1">
    <location>
        <begin position="12"/>
        <end position="51"/>
    </location>
</feature>
<dbReference type="Gene3D" id="1.10.1220.10">
    <property type="entry name" value="Met repressor-like"/>
    <property type="match status" value="1"/>
</dbReference>
<dbReference type="Pfam" id="PF01402">
    <property type="entry name" value="RHH_1"/>
    <property type="match status" value="1"/>
</dbReference>
<dbReference type="Proteomes" id="UP000003494">
    <property type="component" value="Unassembled WGS sequence"/>
</dbReference>
<proteinExistence type="predicted"/>
<dbReference type="InterPro" id="IPR010985">
    <property type="entry name" value="Ribbon_hlx_hlx"/>
</dbReference>